<keyword evidence="9" id="KW-0472">Membrane</keyword>
<dbReference type="Proteomes" id="UP000222542">
    <property type="component" value="Unassembled WGS sequence"/>
</dbReference>
<dbReference type="InterPro" id="IPR013210">
    <property type="entry name" value="LRR_N_plant-typ"/>
</dbReference>
<dbReference type="SMART" id="SM00365">
    <property type="entry name" value="LRR_SD22"/>
    <property type="match status" value="4"/>
</dbReference>
<dbReference type="STRING" id="4072.A0A2G2YBQ4"/>
<evidence type="ECO:0000256" key="5">
    <source>
        <dbReference type="ARBA" id="ARBA00022614"/>
    </source>
</evidence>
<evidence type="ECO:0000256" key="7">
    <source>
        <dbReference type="ARBA" id="ARBA00022737"/>
    </source>
</evidence>
<reference evidence="12 13" key="2">
    <citation type="journal article" date="2017" name="Genome Biol.">
        <title>New reference genome sequences of hot pepper reveal the massive evolution of plant disease-resistance genes by retroduplication.</title>
        <authorList>
            <person name="Kim S."/>
            <person name="Park J."/>
            <person name="Yeom S.I."/>
            <person name="Kim Y.M."/>
            <person name="Seo E."/>
            <person name="Kim K.T."/>
            <person name="Kim M.S."/>
            <person name="Lee J.M."/>
            <person name="Cheong K."/>
            <person name="Shin H.S."/>
            <person name="Kim S.B."/>
            <person name="Han K."/>
            <person name="Lee J."/>
            <person name="Park M."/>
            <person name="Lee H.A."/>
            <person name="Lee H.Y."/>
            <person name="Lee Y."/>
            <person name="Oh S."/>
            <person name="Lee J.H."/>
            <person name="Choi E."/>
            <person name="Choi E."/>
            <person name="Lee S.E."/>
            <person name="Jeon J."/>
            <person name="Kim H."/>
            <person name="Choi G."/>
            <person name="Song H."/>
            <person name="Lee J."/>
            <person name="Lee S.C."/>
            <person name="Kwon J.K."/>
            <person name="Lee H.Y."/>
            <person name="Koo N."/>
            <person name="Hong Y."/>
            <person name="Kim R.W."/>
            <person name="Kang W.H."/>
            <person name="Huh J.H."/>
            <person name="Kang B.C."/>
            <person name="Yang T.J."/>
            <person name="Lee Y.H."/>
            <person name="Bennetzen J.L."/>
            <person name="Choi D."/>
        </authorList>
    </citation>
    <scope>NUCLEOTIDE SEQUENCE [LARGE SCALE GENOMIC DNA]</scope>
    <source>
        <strain evidence="13">cv. CM334</strain>
    </source>
</reference>
<dbReference type="GO" id="GO:0050832">
    <property type="term" value="P:defense response to fungus"/>
    <property type="evidence" value="ECO:0007669"/>
    <property type="project" value="UniProtKB-ARBA"/>
</dbReference>
<comment type="caution">
    <text evidence="12">The sequence shown here is derived from an EMBL/GenBank/DDBJ whole genome shotgun (WGS) entry which is preliminary data.</text>
</comment>
<evidence type="ECO:0000256" key="10">
    <source>
        <dbReference type="ARBA" id="ARBA00023180"/>
    </source>
</evidence>
<sequence>MLLSVDSEEITQVSHEESWLIPFRGCEYLQLHDENFTMSNKLVVLSCIVLNLELLEWPIVEVVRNSPDVICLQVHHGSLEHLSKSTSNEGRNHVSARHARNSHSQWGLGLGKCFEETYSMSAYCYAKLISRGIFVCFITLGHATLILNWCQFFHNRYISNFPFDPGSSFLFAYIGMETNMAYLIRHQDAILATREADFVGTQTVEQLPRQNVLTAIPIVSEVCDYKIIASVLRNQLKHFAVVGTKVILSVLNPAIRVDKDIKLEVLVFGVVNNLIEALNLIAITAPRVVIFLFKEYAVCLCKSVGHATKFFTLFTITFASTEEATALLKWKSIFKNHNNSLLASWQPSSDACSGCVNNLSCTIPPEMGNLTNLIYLDLNSNQISGTIPSQIGSLVKLQILRIFDNHLNGPIPGEIDLYVTQLSGPIPGELGKLKNLNDLELSNNQHTGSIPSSFGNLTNLQTLFLGNNNLTDKIPSSFCNLMSLTLLYLLKNNLKGKFLECLGNISGLQYVIMSHNNLSEELPSSICNLTSLQVLDLGRNNLMGAIPQCFGNMSRHLEVLDLQQNNLSGTLPTTFCNGSALKSFNLHGNKLEGKIPRSLKYCKELQVVDLGDNLLNDTFPMWLGTLPELRVLSLKSNKLHGPIRTSGSEYMFLELQILDLSCNDFSKNLLMSLFQHLKAMRTIDKKTNASSYELHQHYQDLVDVVTKGLELEVVRILSLYTTIDLSNNKFEGHIPCILGDLIALRALNLSHNGLQGHIPPSFGNLSLVESLDLSFNQLSGEIPEQIASLTTLEFFNLSHNNLEGCIPRGLNLLHLRTIHTKIMMDYVDSHFQKVVVMIQYQRQITPHLC</sequence>
<dbReference type="AlphaFoldDB" id="A0A2G2YBQ4"/>
<evidence type="ECO:0000256" key="4">
    <source>
        <dbReference type="ARBA" id="ARBA00022475"/>
    </source>
</evidence>
<evidence type="ECO:0000259" key="11">
    <source>
        <dbReference type="Pfam" id="PF08263"/>
    </source>
</evidence>
<evidence type="ECO:0000256" key="9">
    <source>
        <dbReference type="ARBA" id="ARBA00023136"/>
    </source>
</evidence>
<organism evidence="12 13">
    <name type="scientific">Capsicum annuum</name>
    <name type="common">Capsicum pepper</name>
    <dbReference type="NCBI Taxonomy" id="4072"/>
    <lineage>
        <taxon>Eukaryota</taxon>
        <taxon>Viridiplantae</taxon>
        <taxon>Streptophyta</taxon>
        <taxon>Embryophyta</taxon>
        <taxon>Tracheophyta</taxon>
        <taxon>Spermatophyta</taxon>
        <taxon>Magnoliopsida</taxon>
        <taxon>eudicotyledons</taxon>
        <taxon>Gunneridae</taxon>
        <taxon>Pentapetalae</taxon>
        <taxon>asterids</taxon>
        <taxon>lamiids</taxon>
        <taxon>Solanales</taxon>
        <taxon>Solanaceae</taxon>
        <taxon>Solanoideae</taxon>
        <taxon>Capsiceae</taxon>
        <taxon>Capsicum</taxon>
    </lineage>
</organism>
<gene>
    <name evidence="12" type="ORF">T459_31585</name>
</gene>
<dbReference type="PANTHER" id="PTHR48057">
    <property type="entry name" value="LEUCINE-RICH REPEAT SERINE/THREONINE-PROTEIN KINASE 1"/>
    <property type="match status" value="1"/>
</dbReference>
<keyword evidence="6" id="KW-0812">Transmembrane</keyword>
<dbReference type="FunFam" id="3.80.10.10:FF:000213">
    <property type="entry name" value="Tyrosine-sulfated glycopeptide receptor 1"/>
    <property type="match status" value="1"/>
</dbReference>
<dbReference type="InterPro" id="IPR052595">
    <property type="entry name" value="LRRC69/RLP"/>
</dbReference>
<evidence type="ECO:0000256" key="3">
    <source>
        <dbReference type="ARBA" id="ARBA00009592"/>
    </source>
</evidence>
<dbReference type="EMBL" id="AYRZ02000012">
    <property type="protein sequence ID" value="PHT67160.1"/>
    <property type="molecule type" value="Genomic_DNA"/>
</dbReference>
<keyword evidence="10" id="KW-0325">Glycoprotein</keyword>
<evidence type="ECO:0000256" key="8">
    <source>
        <dbReference type="ARBA" id="ARBA00022989"/>
    </source>
</evidence>
<accession>A0A2G2YBQ4</accession>
<reference evidence="12 13" key="1">
    <citation type="journal article" date="2014" name="Nat. Genet.">
        <title>Genome sequence of the hot pepper provides insights into the evolution of pungency in Capsicum species.</title>
        <authorList>
            <person name="Kim S."/>
            <person name="Park M."/>
            <person name="Yeom S.I."/>
            <person name="Kim Y.M."/>
            <person name="Lee J.M."/>
            <person name="Lee H.A."/>
            <person name="Seo E."/>
            <person name="Choi J."/>
            <person name="Cheong K."/>
            <person name="Kim K.T."/>
            <person name="Jung K."/>
            <person name="Lee G.W."/>
            <person name="Oh S.K."/>
            <person name="Bae C."/>
            <person name="Kim S.B."/>
            <person name="Lee H.Y."/>
            <person name="Kim S.Y."/>
            <person name="Kim M.S."/>
            <person name="Kang B.C."/>
            <person name="Jo Y.D."/>
            <person name="Yang H.B."/>
            <person name="Jeong H.J."/>
            <person name="Kang W.H."/>
            <person name="Kwon J.K."/>
            <person name="Shin C."/>
            <person name="Lim J.Y."/>
            <person name="Park J.H."/>
            <person name="Huh J.H."/>
            <person name="Kim J.S."/>
            <person name="Kim B.D."/>
            <person name="Cohen O."/>
            <person name="Paran I."/>
            <person name="Suh M.C."/>
            <person name="Lee S.B."/>
            <person name="Kim Y.K."/>
            <person name="Shin Y."/>
            <person name="Noh S.J."/>
            <person name="Park J."/>
            <person name="Seo Y.S."/>
            <person name="Kwon S.Y."/>
            <person name="Kim H.A."/>
            <person name="Park J.M."/>
            <person name="Kim H.J."/>
            <person name="Choi S.B."/>
            <person name="Bosland P.W."/>
            <person name="Reeves G."/>
            <person name="Jo S.H."/>
            <person name="Lee B.W."/>
            <person name="Cho H.T."/>
            <person name="Choi H.S."/>
            <person name="Lee M.S."/>
            <person name="Yu Y."/>
            <person name="Do Choi Y."/>
            <person name="Park B.S."/>
            <person name="van Deynze A."/>
            <person name="Ashrafi H."/>
            <person name="Hill T."/>
            <person name="Kim W.T."/>
            <person name="Pai H.S."/>
            <person name="Ahn H.K."/>
            <person name="Yeam I."/>
            <person name="Giovannoni J.J."/>
            <person name="Rose J.K."/>
            <person name="Sorensen I."/>
            <person name="Lee S.J."/>
            <person name="Kim R.W."/>
            <person name="Choi I.Y."/>
            <person name="Choi B.S."/>
            <person name="Lim J.S."/>
            <person name="Lee Y.H."/>
            <person name="Choi D."/>
        </authorList>
    </citation>
    <scope>NUCLEOTIDE SEQUENCE [LARGE SCALE GENOMIC DNA]</scope>
    <source>
        <strain evidence="13">cv. CM334</strain>
    </source>
</reference>
<proteinExistence type="inferred from homology"/>
<dbReference type="PROSITE" id="PS51450">
    <property type="entry name" value="LRR"/>
    <property type="match status" value="1"/>
</dbReference>
<evidence type="ECO:0000256" key="6">
    <source>
        <dbReference type="ARBA" id="ARBA00022692"/>
    </source>
</evidence>
<evidence type="ECO:0000256" key="2">
    <source>
        <dbReference type="ARBA" id="ARBA00004236"/>
    </source>
</evidence>
<dbReference type="Gramene" id="PHT67160">
    <property type="protein sequence ID" value="PHT67160"/>
    <property type="gene ID" value="T459_31585"/>
</dbReference>
<dbReference type="SMART" id="SM00369">
    <property type="entry name" value="LRR_TYP"/>
    <property type="match status" value="8"/>
</dbReference>
<dbReference type="PANTHER" id="PTHR48057:SF29">
    <property type="entry name" value="OS02G0609900 PROTEIN"/>
    <property type="match status" value="1"/>
</dbReference>
<dbReference type="InterPro" id="IPR003591">
    <property type="entry name" value="Leu-rich_rpt_typical-subtyp"/>
</dbReference>
<dbReference type="Pfam" id="PF08263">
    <property type="entry name" value="LRRNT_2"/>
    <property type="match status" value="1"/>
</dbReference>
<dbReference type="Pfam" id="PF13855">
    <property type="entry name" value="LRR_8"/>
    <property type="match status" value="3"/>
</dbReference>
<dbReference type="InterPro" id="IPR001611">
    <property type="entry name" value="Leu-rich_rpt"/>
</dbReference>
<name>A0A2G2YBQ4_CAPAN</name>
<dbReference type="FunFam" id="3.80.10.10:FF:000095">
    <property type="entry name" value="LRR receptor-like serine/threonine-protein kinase GSO1"/>
    <property type="match status" value="1"/>
</dbReference>
<evidence type="ECO:0000313" key="12">
    <source>
        <dbReference type="EMBL" id="PHT67160.1"/>
    </source>
</evidence>
<feature type="domain" description="Leucine-rich repeat-containing N-terminal plant-type" evidence="11">
    <location>
        <begin position="322"/>
        <end position="353"/>
    </location>
</feature>
<keyword evidence="13" id="KW-1185">Reference proteome</keyword>
<keyword evidence="4" id="KW-1003">Cell membrane</keyword>
<keyword evidence="8" id="KW-1133">Transmembrane helix</keyword>
<comment type="subcellular location">
    <subcellularLocation>
        <location evidence="2">Cell membrane</location>
    </subcellularLocation>
    <subcellularLocation>
        <location evidence="1">Membrane</location>
        <topology evidence="1">Single-pass membrane protein</topology>
    </subcellularLocation>
</comment>
<dbReference type="SUPFAM" id="SSF52047">
    <property type="entry name" value="RNI-like"/>
    <property type="match status" value="1"/>
</dbReference>
<dbReference type="SUPFAM" id="SSF52058">
    <property type="entry name" value="L domain-like"/>
    <property type="match status" value="1"/>
</dbReference>
<keyword evidence="7" id="KW-0677">Repeat</keyword>
<keyword evidence="5" id="KW-0433">Leucine-rich repeat</keyword>
<protein>
    <recommendedName>
        <fullName evidence="11">Leucine-rich repeat-containing N-terminal plant-type domain-containing protein</fullName>
    </recommendedName>
</protein>
<comment type="similarity">
    <text evidence="3">Belongs to the RLP family.</text>
</comment>
<dbReference type="GO" id="GO:0005886">
    <property type="term" value="C:plasma membrane"/>
    <property type="evidence" value="ECO:0007669"/>
    <property type="project" value="UniProtKB-SubCell"/>
</dbReference>
<dbReference type="Pfam" id="PF00560">
    <property type="entry name" value="LRR_1"/>
    <property type="match status" value="4"/>
</dbReference>
<evidence type="ECO:0000313" key="13">
    <source>
        <dbReference type="Proteomes" id="UP000222542"/>
    </source>
</evidence>
<dbReference type="InterPro" id="IPR032675">
    <property type="entry name" value="LRR_dom_sf"/>
</dbReference>
<evidence type="ECO:0000256" key="1">
    <source>
        <dbReference type="ARBA" id="ARBA00004167"/>
    </source>
</evidence>
<dbReference type="Gene3D" id="3.80.10.10">
    <property type="entry name" value="Ribonuclease Inhibitor"/>
    <property type="match status" value="3"/>
</dbReference>